<dbReference type="EMBL" id="SJDL01000046">
    <property type="protein sequence ID" value="TBW48739.1"/>
    <property type="molecule type" value="Genomic_DNA"/>
</dbReference>
<dbReference type="RefSeq" id="WP_131483827.1">
    <property type="nucleotide sequence ID" value="NZ_SJDL01000046.1"/>
</dbReference>
<gene>
    <name evidence="1" type="ORF">EZI54_20840</name>
</gene>
<organism evidence="1 2">
    <name type="scientific">Marinobacter halodurans</name>
    <dbReference type="NCBI Taxonomy" id="2528979"/>
    <lineage>
        <taxon>Bacteria</taxon>
        <taxon>Pseudomonadati</taxon>
        <taxon>Pseudomonadota</taxon>
        <taxon>Gammaproteobacteria</taxon>
        <taxon>Pseudomonadales</taxon>
        <taxon>Marinobacteraceae</taxon>
        <taxon>Marinobacter</taxon>
    </lineage>
</organism>
<dbReference type="InterPro" id="IPR045508">
    <property type="entry name" value="DUF6482"/>
</dbReference>
<dbReference type="Pfam" id="PF20090">
    <property type="entry name" value="DUF6482"/>
    <property type="match status" value="1"/>
</dbReference>
<dbReference type="Proteomes" id="UP000313645">
    <property type="component" value="Unassembled WGS sequence"/>
</dbReference>
<comment type="caution">
    <text evidence="1">The sequence shown here is derived from an EMBL/GenBank/DDBJ whole genome shotgun (WGS) entry which is preliminary data.</text>
</comment>
<name>A0ABY1ZEN4_9GAMM</name>
<protein>
    <submittedName>
        <fullName evidence="1">Uncharacterized protein</fullName>
    </submittedName>
</protein>
<evidence type="ECO:0000313" key="2">
    <source>
        <dbReference type="Proteomes" id="UP000313645"/>
    </source>
</evidence>
<reference evidence="1 2" key="1">
    <citation type="submission" date="2019-02" db="EMBL/GenBank/DDBJ databases">
        <title>Marinobacter halodurans sp. nov., a marine bacterium isolated from sea tidal flat.</title>
        <authorList>
            <person name="Yoo Y."/>
            <person name="Lee D.W."/>
            <person name="Kim B.S."/>
            <person name="Kim J.-J."/>
        </authorList>
    </citation>
    <scope>NUCLEOTIDE SEQUENCE [LARGE SCALE GENOMIC DNA]</scope>
    <source>
        <strain evidence="1 2">YJ-S3-2</strain>
    </source>
</reference>
<keyword evidence="2" id="KW-1185">Reference proteome</keyword>
<evidence type="ECO:0000313" key="1">
    <source>
        <dbReference type="EMBL" id="TBW48739.1"/>
    </source>
</evidence>
<accession>A0ABY1ZEN4</accession>
<proteinExistence type="predicted"/>
<sequence length="96" mass="11082">MNITMTEARLRPETHIDLLELVSMEGRYYMARFYIGDDAFILVTKDQRPVLFTSSCDARDAFHHFHIKQTEIIPPAGTDEMVGMTSDSVTEMRVRL</sequence>